<protein>
    <submittedName>
        <fullName evidence="1">Uncharacterized protein</fullName>
    </submittedName>
</protein>
<reference evidence="1 2" key="1">
    <citation type="journal article" date="2022" name="DNA Res.">
        <title>Chromosomal-level genome assembly of the orchid tree Bauhinia variegata (Leguminosae; Cercidoideae) supports the allotetraploid origin hypothesis of Bauhinia.</title>
        <authorList>
            <person name="Zhong Y."/>
            <person name="Chen Y."/>
            <person name="Zheng D."/>
            <person name="Pang J."/>
            <person name="Liu Y."/>
            <person name="Luo S."/>
            <person name="Meng S."/>
            <person name="Qian L."/>
            <person name="Wei D."/>
            <person name="Dai S."/>
            <person name="Zhou R."/>
        </authorList>
    </citation>
    <scope>NUCLEOTIDE SEQUENCE [LARGE SCALE GENOMIC DNA]</scope>
    <source>
        <strain evidence="1">BV-YZ2020</strain>
    </source>
</reference>
<proteinExistence type="predicted"/>
<dbReference type="EMBL" id="CM039436">
    <property type="protein sequence ID" value="KAI4315262.1"/>
    <property type="molecule type" value="Genomic_DNA"/>
</dbReference>
<name>A0ACB9LWM8_BAUVA</name>
<evidence type="ECO:0000313" key="1">
    <source>
        <dbReference type="EMBL" id="KAI4315262.1"/>
    </source>
</evidence>
<evidence type="ECO:0000313" key="2">
    <source>
        <dbReference type="Proteomes" id="UP000828941"/>
    </source>
</evidence>
<gene>
    <name evidence="1" type="ORF">L6164_028092</name>
</gene>
<organism evidence="1 2">
    <name type="scientific">Bauhinia variegata</name>
    <name type="common">Purple orchid tree</name>
    <name type="synonym">Phanera variegata</name>
    <dbReference type="NCBI Taxonomy" id="167791"/>
    <lineage>
        <taxon>Eukaryota</taxon>
        <taxon>Viridiplantae</taxon>
        <taxon>Streptophyta</taxon>
        <taxon>Embryophyta</taxon>
        <taxon>Tracheophyta</taxon>
        <taxon>Spermatophyta</taxon>
        <taxon>Magnoliopsida</taxon>
        <taxon>eudicotyledons</taxon>
        <taxon>Gunneridae</taxon>
        <taxon>Pentapetalae</taxon>
        <taxon>rosids</taxon>
        <taxon>fabids</taxon>
        <taxon>Fabales</taxon>
        <taxon>Fabaceae</taxon>
        <taxon>Cercidoideae</taxon>
        <taxon>Cercideae</taxon>
        <taxon>Bauhiniinae</taxon>
        <taxon>Bauhinia</taxon>
    </lineage>
</organism>
<sequence>MGLHMVAIAKLHLLLSGHGLSPVVGGLALPLTLKFLQAFRFFREALRASRQFFFRLGQIAFGRTTNSHRLERVIRLIYQTINHNLTPQPPPDVILAFSMLAV</sequence>
<comment type="caution">
    <text evidence="1">The sequence shown here is derived from an EMBL/GenBank/DDBJ whole genome shotgun (WGS) entry which is preliminary data.</text>
</comment>
<accession>A0ACB9LWM8</accession>
<dbReference type="Proteomes" id="UP000828941">
    <property type="component" value="Chromosome 11"/>
</dbReference>
<keyword evidence="2" id="KW-1185">Reference proteome</keyword>